<gene>
    <name evidence="10" type="ORF">BCR42DRAFT_186474</name>
</gene>
<dbReference type="Gene3D" id="1.10.10.10">
    <property type="entry name" value="Winged helix-like DNA-binding domain superfamily/Winged helix DNA-binding domain"/>
    <property type="match status" value="1"/>
</dbReference>
<evidence type="ECO:0000313" key="11">
    <source>
        <dbReference type="Proteomes" id="UP000193560"/>
    </source>
</evidence>
<dbReference type="InterPro" id="IPR036388">
    <property type="entry name" value="WH-like_DNA-bd_sf"/>
</dbReference>
<dbReference type="InterPro" id="IPR000232">
    <property type="entry name" value="HSF_DNA-bd"/>
</dbReference>
<evidence type="ECO:0000256" key="8">
    <source>
        <dbReference type="SAM" id="MobiDB-lite"/>
    </source>
</evidence>
<dbReference type="OrthoDB" id="60033at2759"/>
<name>A0A1X2IRC2_9FUNG</name>
<dbReference type="Proteomes" id="UP000193560">
    <property type="component" value="Unassembled WGS sequence"/>
</dbReference>
<dbReference type="GO" id="GO:0043565">
    <property type="term" value="F:sequence-specific DNA binding"/>
    <property type="evidence" value="ECO:0007669"/>
    <property type="project" value="InterPro"/>
</dbReference>
<feature type="compositionally biased region" description="Low complexity" evidence="8">
    <location>
        <begin position="182"/>
        <end position="193"/>
    </location>
</feature>
<comment type="similarity">
    <text evidence="2 7">Belongs to the HSF family.</text>
</comment>
<keyword evidence="4 10" id="KW-0238">DNA-binding</keyword>
<comment type="subcellular location">
    <subcellularLocation>
        <location evidence="1">Nucleus</location>
    </subcellularLocation>
</comment>
<dbReference type="AlphaFoldDB" id="A0A1X2IRC2"/>
<organism evidence="10 11">
    <name type="scientific">Absidia repens</name>
    <dbReference type="NCBI Taxonomy" id="90262"/>
    <lineage>
        <taxon>Eukaryota</taxon>
        <taxon>Fungi</taxon>
        <taxon>Fungi incertae sedis</taxon>
        <taxon>Mucoromycota</taxon>
        <taxon>Mucoromycotina</taxon>
        <taxon>Mucoromycetes</taxon>
        <taxon>Mucorales</taxon>
        <taxon>Cunninghamellaceae</taxon>
        <taxon>Absidia</taxon>
    </lineage>
</organism>
<dbReference type="InterPro" id="IPR036390">
    <property type="entry name" value="WH_DNA-bd_sf"/>
</dbReference>
<proteinExistence type="inferred from homology"/>
<comment type="caution">
    <text evidence="10">The sequence shown here is derived from an EMBL/GenBank/DDBJ whole genome shotgun (WGS) entry which is preliminary data.</text>
</comment>
<feature type="compositionally biased region" description="Polar residues" evidence="8">
    <location>
        <begin position="136"/>
        <end position="151"/>
    </location>
</feature>
<sequence>MADHYISPVKNDHQGQSASNVETFTFRVEPSSVPVFITKLSLILDDSALRDMISWSNDGKRFCVFDISGFSKVVLPQYFKHSNWPSFVRQLNMYGFHKVNDSYSARHGQLICEFHHPLFYRNGRLELRKIRRNSRKSASTTVDPPQTQLPSIQRQKQHHRNHNRRCQIQLPPPDRPETSFGSTSPPLSSMPISSLISPNDIEHIDDNTAPPLNSIRDNETFDMDTIDDNLNDSNDRTIIGNSKSIVESDNQNYTHTSFGNGDFININMNKGKRATDIMYDDDIPERNKNDGHSSTSQLAKQYTEIRRQLNTLESSTASLNSEMSFLKRCVAKQQESVVELLKYLSTIIEDSQSPV</sequence>
<feature type="domain" description="HSF-type DNA-binding" evidence="9">
    <location>
        <begin position="32"/>
        <end position="133"/>
    </location>
</feature>
<accession>A0A1X2IRC2</accession>
<evidence type="ECO:0000259" key="9">
    <source>
        <dbReference type="SMART" id="SM00415"/>
    </source>
</evidence>
<keyword evidence="11" id="KW-1185">Reference proteome</keyword>
<keyword evidence="6" id="KW-0539">Nucleus</keyword>
<feature type="compositionally biased region" description="Basic residues" evidence="8">
    <location>
        <begin position="155"/>
        <end position="165"/>
    </location>
</feature>
<dbReference type="PANTHER" id="PTHR10015">
    <property type="entry name" value="HEAT SHOCK TRANSCRIPTION FACTOR"/>
    <property type="match status" value="1"/>
</dbReference>
<evidence type="ECO:0000256" key="1">
    <source>
        <dbReference type="ARBA" id="ARBA00004123"/>
    </source>
</evidence>
<dbReference type="STRING" id="90262.A0A1X2IRC2"/>
<evidence type="ECO:0000256" key="2">
    <source>
        <dbReference type="ARBA" id="ARBA00006403"/>
    </source>
</evidence>
<dbReference type="GO" id="GO:0005634">
    <property type="term" value="C:nucleus"/>
    <property type="evidence" value="ECO:0007669"/>
    <property type="project" value="UniProtKB-SubCell"/>
</dbReference>
<evidence type="ECO:0000256" key="3">
    <source>
        <dbReference type="ARBA" id="ARBA00023015"/>
    </source>
</evidence>
<evidence type="ECO:0000256" key="5">
    <source>
        <dbReference type="ARBA" id="ARBA00023163"/>
    </source>
</evidence>
<dbReference type="SMART" id="SM00415">
    <property type="entry name" value="HSF"/>
    <property type="match status" value="1"/>
</dbReference>
<dbReference type="PANTHER" id="PTHR10015:SF427">
    <property type="entry name" value="HEAT SHOCK FACTOR PROTEIN"/>
    <property type="match status" value="1"/>
</dbReference>
<feature type="region of interest" description="Disordered" evidence="8">
    <location>
        <begin position="132"/>
        <end position="193"/>
    </location>
</feature>
<dbReference type="EMBL" id="MCGE01000005">
    <property type="protein sequence ID" value="ORZ21071.1"/>
    <property type="molecule type" value="Genomic_DNA"/>
</dbReference>
<evidence type="ECO:0000313" key="10">
    <source>
        <dbReference type="EMBL" id="ORZ21071.1"/>
    </source>
</evidence>
<dbReference type="GO" id="GO:0003700">
    <property type="term" value="F:DNA-binding transcription factor activity"/>
    <property type="evidence" value="ECO:0007669"/>
    <property type="project" value="InterPro"/>
</dbReference>
<evidence type="ECO:0000256" key="7">
    <source>
        <dbReference type="RuleBase" id="RU004020"/>
    </source>
</evidence>
<protein>
    <submittedName>
        <fullName evidence="10">HSF-type DNA-binding-domain-containing protein</fullName>
    </submittedName>
</protein>
<evidence type="ECO:0000256" key="6">
    <source>
        <dbReference type="ARBA" id="ARBA00023242"/>
    </source>
</evidence>
<keyword evidence="3" id="KW-0805">Transcription regulation</keyword>
<keyword evidence="5" id="KW-0804">Transcription</keyword>
<reference evidence="10 11" key="1">
    <citation type="submission" date="2016-07" db="EMBL/GenBank/DDBJ databases">
        <title>Pervasive Adenine N6-methylation of Active Genes in Fungi.</title>
        <authorList>
            <consortium name="DOE Joint Genome Institute"/>
            <person name="Mondo S.J."/>
            <person name="Dannebaum R.O."/>
            <person name="Kuo R.C."/>
            <person name="Labutti K."/>
            <person name="Haridas S."/>
            <person name="Kuo A."/>
            <person name="Salamov A."/>
            <person name="Ahrendt S.R."/>
            <person name="Lipzen A."/>
            <person name="Sullivan W."/>
            <person name="Andreopoulos W.B."/>
            <person name="Clum A."/>
            <person name="Lindquist E."/>
            <person name="Daum C."/>
            <person name="Ramamoorthy G.K."/>
            <person name="Gryganskyi A."/>
            <person name="Culley D."/>
            <person name="Magnuson J.K."/>
            <person name="James T.Y."/>
            <person name="O'Malley M.A."/>
            <person name="Stajich J.E."/>
            <person name="Spatafora J.W."/>
            <person name="Visel A."/>
            <person name="Grigoriev I.V."/>
        </authorList>
    </citation>
    <scope>NUCLEOTIDE SEQUENCE [LARGE SCALE GENOMIC DNA]</scope>
    <source>
        <strain evidence="10 11">NRRL 1336</strain>
    </source>
</reference>
<dbReference type="FunFam" id="1.10.10.10:FF:000027">
    <property type="entry name" value="Heat shock transcription factor 1"/>
    <property type="match status" value="1"/>
</dbReference>
<dbReference type="Pfam" id="PF00447">
    <property type="entry name" value="HSF_DNA-bind"/>
    <property type="match status" value="1"/>
</dbReference>
<dbReference type="PRINTS" id="PR00056">
    <property type="entry name" value="HSFDOMAIN"/>
</dbReference>
<dbReference type="SUPFAM" id="SSF46785">
    <property type="entry name" value="Winged helix' DNA-binding domain"/>
    <property type="match status" value="1"/>
</dbReference>
<evidence type="ECO:0000256" key="4">
    <source>
        <dbReference type="ARBA" id="ARBA00023125"/>
    </source>
</evidence>